<dbReference type="EMBL" id="BAAANT010000079">
    <property type="protein sequence ID" value="GAA1500960.1"/>
    <property type="molecule type" value="Genomic_DNA"/>
</dbReference>
<organism evidence="2 3">
    <name type="scientific">Kitasatospora kazusensis</name>
    <dbReference type="NCBI Taxonomy" id="407974"/>
    <lineage>
        <taxon>Bacteria</taxon>
        <taxon>Bacillati</taxon>
        <taxon>Actinomycetota</taxon>
        <taxon>Actinomycetes</taxon>
        <taxon>Kitasatosporales</taxon>
        <taxon>Streptomycetaceae</taxon>
        <taxon>Kitasatospora</taxon>
    </lineage>
</organism>
<proteinExistence type="predicted"/>
<dbReference type="Proteomes" id="UP001422759">
    <property type="component" value="Unassembled WGS sequence"/>
</dbReference>
<feature type="transmembrane region" description="Helical" evidence="1">
    <location>
        <begin position="46"/>
        <end position="67"/>
    </location>
</feature>
<feature type="transmembrane region" description="Helical" evidence="1">
    <location>
        <begin position="15"/>
        <end position="34"/>
    </location>
</feature>
<sequence length="160" mass="17762">MTPIRPPAVRRRRRLIELLATVCVVLIPWTLHLATSLPHQYTTRHWNALWAGFDTMLLAALAATTAAGLKRRHITIPLMVVSSTLLVCDAWFDIMTSWDTADFPAALASALLLELPLAAFLLRSARHLLLASIHAAAHRGWKPARDVALHRLPLAPTHQP</sequence>
<dbReference type="RefSeq" id="WP_344469714.1">
    <property type="nucleotide sequence ID" value="NZ_BAAANT010000079.1"/>
</dbReference>
<feature type="transmembrane region" description="Helical" evidence="1">
    <location>
        <begin position="104"/>
        <end position="122"/>
    </location>
</feature>
<keyword evidence="1" id="KW-0472">Membrane</keyword>
<name>A0ABP4KEJ9_9ACTN</name>
<evidence type="ECO:0000313" key="2">
    <source>
        <dbReference type="EMBL" id="GAA1500960.1"/>
    </source>
</evidence>
<evidence type="ECO:0000256" key="1">
    <source>
        <dbReference type="SAM" id="Phobius"/>
    </source>
</evidence>
<keyword evidence="3" id="KW-1185">Reference proteome</keyword>
<protein>
    <submittedName>
        <fullName evidence="2">Uncharacterized protein</fullName>
    </submittedName>
</protein>
<gene>
    <name evidence="2" type="ORF">GCM10009760_63330</name>
</gene>
<accession>A0ABP4KEJ9</accession>
<keyword evidence="1" id="KW-0812">Transmembrane</keyword>
<reference evidence="3" key="1">
    <citation type="journal article" date="2019" name="Int. J. Syst. Evol. Microbiol.">
        <title>The Global Catalogue of Microorganisms (GCM) 10K type strain sequencing project: providing services to taxonomists for standard genome sequencing and annotation.</title>
        <authorList>
            <consortium name="The Broad Institute Genomics Platform"/>
            <consortium name="The Broad Institute Genome Sequencing Center for Infectious Disease"/>
            <person name="Wu L."/>
            <person name="Ma J."/>
        </authorList>
    </citation>
    <scope>NUCLEOTIDE SEQUENCE [LARGE SCALE GENOMIC DNA]</scope>
    <source>
        <strain evidence="3">JCM 14560</strain>
    </source>
</reference>
<keyword evidence="1" id="KW-1133">Transmembrane helix</keyword>
<comment type="caution">
    <text evidence="2">The sequence shown here is derived from an EMBL/GenBank/DDBJ whole genome shotgun (WGS) entry which is preliminary data.</text>
</comment>
<evidence type="ECO:0000313" key="3">
    <source>
        <dbReference type="Proteomes" id="UP001422759"/>
    </source>
</evidence>
<feature type="transmembrane region" description="Helical" evidence="1">
    <location>
        <begin position="74"/>
        <end position="92"/>
    </location>
</feature>